<keyword evidence="1" id="KW-0378">Hydrolase</keyword>
<keyword evidence="2" id="KW-1133">Transmembrane helix</keyword>
<name>A0A845EYS9_9BACL</name>
<dbReference type="GO" id="GO:0004176">
    <property type="term" value="F:ATP-dependent peptidase activity"/>
    <property type="evidence" value="ECO:0007669"/>
    <property type="project" value="UniProtKB-UniRule"/>
</dbReference>
<dbReference type="InterPro" id="IPR036034">
    <property type="entry name" value="PDZ_sf"/>
</dbReference>
<dbReference type="EMBL" id="WMEY01000003">
    <property type="protein sequence ID" value="MYL63675.1"/>
    <property type="molecule type" value="Genomic_DNA"/>
</dbReference>
<dbReference type="GO" id="GO:0006508">
    <property type="term" value="P:proteolysis"/>
    <property type="evidence" value="ECO:0007669"/>
    <property type="project" value="UniProtKB-KW"/>
</dbReference>
<dbReference type="Proteomes" id="UP000447833">
    <property type="component" value="Unassembled WGS sequence"/>
</dbReference>
<comment type="caution">
    <text evidence="5">The sequence shown here is derived from an EMBL/GenBank/DDBJ whole genome shotgun (WGS) entry which is preliminary data.</text>
</comment>
<dbReference type="SUPFAM" id="SSF54211">
    <property type="entry name" value="Ribosomal protein S5 domain 2-like"/>
    <property type="match status" value="1"/>
</dbReference>
<dbReference type="Gene3D" id="3.30.230.10">
    <property type="match status" value="1"/>
</dbReference>
<dbReference type="PROSITE" id="PS50106">
    <property type="entry name" value="PDZ"/>
    <property type="match status" value="1"/>
</dbReference>
<evidence type="ECO:0000313" key="6">
    <source>
        <dbReference type="Proteomes" id="UP000447833"/>
    </source>
</evidence>
<dbReference type="InterPro" id="IPR027065">
    <property type="entry name" value="Lon_Prtase"/>
</dbReference>
<dbReference type="InterPro" id="IPR001478">
    <property type="entry name" value="PDZ"/>
</dbReference>
<protein>
    <recommendedName>
        <fullName evidence="1">endopeptidase La</fullName>
        <ecNumber evidence="1">3.4.21.53</ecNumber>
    </recommendedName>
</protein>
<dbReference type="RefSeq" id="WP_160919241.1">
    <property type="nucleotide sequence ID" value="NZ_WMEY01000003.1"/>
</dbReference>
<dbReference type="Gene3D" id="2.30.42.10">
    <property type="match status" value="1"/>
</dbReference>
<sequence>MNRSTKKFTYVWAIIIVLVAAFTFIDLPYYVTTPGEARVLDEVINVDGGSQDGGEFMLTTVRVGEANVIQYIWAQFNEYHELIEEDLIKREGESDEEYHQRQLDVMANSQTSATIVAYQAASKDITITKNGVLVTGIIEGMPADGKLELGDLIVEVDGEKVEETEQLLEQLGSYEKSDTVNLTIKREDKEMKVELGFAEFPEAYNAEDGKVGVGITGPVTATTIETDPSIKINTDEIGGPSAGLMFSLEIYNQLTEEDWTKGYEIAGTGTINDEGEVGPIGGIKQKIVAADGSGAEIFFAPVAHSNYDDALEAGKDIDTDMKIVPVETFEDAREYLKQLKEK</sequence>
<keyword evidence="1" id="KW-0645">Protease</keyword>
<organism evidence="5 6">
    <name type="scientific">Guptibacillus hwajinpoensis</name>
    <dbReference type="NCBI Taxonomy" id="208199"/>
    <lineage>
        <taxon>Bacteria</taxon>
        <taxon>Bacillati</taxon>
        <taxon>Bacillota</taxon>
        <taxon>Bacilli</taxon>
        <taxon>Bacillales</taxon>
        <taxon>Guptibacillaceae</taxon>
        <taxon>Guptibacillus</taxon>
    </lineage>
</organism>
<keyword evidence="2" id="KW-0472">Membrane</keyword>
<dbReference type="PANTHER" id="PTHR10046">
    <property type="entry name" value="ATP DEPENDENT LON PROTEASE FAMILY MEMBER"/>
    <property type="match status" value="1"/>
</dbReference>
<dbReference type="Pfam" id="PF05362">
    <property type="entry name" value="Lon_C"/>
    <property type="match status" value="1"/>
</dbReference>
<feature type="transmembrane region" description="Helical" evidence="2">
    <location>
        <begin position="12"/>
        <end position="31"/>
    </location>
</feature>
<dbReference type="GO" id="GO:0004252">
    <property type="term" value="F:serine-type endopeptidase activity"/>
    <property type="evidence" value="ECO:0007669"/>
    <property type="project" value="UniProtKB-UniRule"/>
</dbReference>
<dbReference type="Pfam" id="PF13180">
    <property type="entry name" value="PDZ_2"/>
    <property type="match status" value="1"/>
</dbReference>
<comment type="catalytic activity">
    <reaction evidence="1">
        <text>Hydrolysis of proteins in presence of ATP.</text>
        <dbReference type="EC" id="3.4.21.53"/>
    </reaction>
</comment>
<dbReference type="InterPro" id="IPR014721">
    <property type="entry name" value="Ribsml_uS5_D2-typ_fold_subgr"/>
</dbReference>
<accession>A0A845EYS9</accession>
<dbReference type="GO" id="GO:0005524">
    <property type="term" value="F:ATP binding"/>
    <property type="evidence" value="ECO:0007669"/>
    <property type="project" value="InterPro"/>
</dbReference>
<dbReference type="PROSITE" id="PS51786">
    <property type="entry name" value="LON_PROTEOLYTIC"/>
    <property type="match status" value="1"/>
</dbReference>
<keyword evidence="2" id="KW-0812">Transmembrane</keyword>
<reference evidence="5 6" key="1">
    <citation type="submission" date="2019-11" db="EMBL/GenBank/DDBJ databases">
        <title>Genome sequences of 17 halophilic strains isolated from different environments.</title>
        <authorList>
            <person name="Furrow R.E."/>
        </authorList>
    </citation>
    <scope>NUCLEOTIDE SEQUENCE [LARGE SCALE GENOMIC DNA]</scope>
    <source>
        <strain evidence="5 6">22506_14_FS</strain>
    </source>
</reference>
<dbReference type="SMART" id="SM00228">
    <property type="entry name" value="PDZ"/>
    <property type="match status" value="1"/>
</dbReference>
<dbReference type="EC" id="3.4.21.53" evidence="1"/>
<proteinExistence type="inferred from homology"/>
<dbReference type="GO" id="GO:0030163">
    <property type="term" value="P:protein catabolic process"/>
    <property type="evidence" value="ECO:0007669"/>
    <property type="project" value="InterPro"/>
</dbReference>
<evidence type="ECO:0000256" key="1">
    <source>
        <dbReference type="PROSITE-ProRule" id="PRU01122"/>
    </source>
</evidence>
<feature type="active site" evidence="1">
    <location>
        <position position="241"/>
    </location>
</feature>
<dbReference type="NCBIfam" id="NF041438">
    <property type="entry name" value="SepM_fam_S16"/>
    <property type="match status" value="1"/>
</dbReference>
<comment type="similarity">
    <text evidence="1">Belongs to the peptidase S16 family.</text>
</comment>
<evidence type="ECO:0000313" key="5">
    <source>
        <dbReference type="EMBL" id="MYL63675.1"/>
    </source>
</evidence>
<dbReference type="InterPro" id="IPR020568">
    <property type="entry name" value="Ribosomal_Su5_D2-typ_SF"/>
</dbReference>
<feature type="domain" description="Lon proteolytic" evidence="4">
    <location>
        <begin position="236"/>
        <end position="339"/>
    </location>
</feature>
<evidence type="ECO:0000256" key="2">
    <source>
        <dbReference type="SAM" id="Phobius"/>
    </source>
</evidence>
<evidence type="ECO:0000259" key="3">
    <source>
        <dbReference type="PROSITE" id="PS50106"/>
    </source>
</evidence>
<dbReference type="InterPro" id="IPR008269">
    <property type="entry name" value="Lon_proteolytic"/>
</dbReference>
<dbReference type="AlphaFoldDB" id="A0A845EYS9"/>
<dbReference type="SUPFAM" id="SSF50156">
    <property type="entry name" value="PDZ domain-like"/>
    <property type="match status" value="1"/>
</dbReference>
<gene>
    <name evidence="5" type="ORF">GLW07_09955</name>
</gene>
<keyword evidence="1" id="KW-0720">Serine protease</keyword>
<feature type="domain" description="PDZ" evidence="3">
    <location>
        <begin position="102"/>
        <end position="188"/>
    </location>
</feature>
<feature type="active site" evidence="1">
    <location>
        <position position="286"/>
    </location>
</feature>
<evidence type="ECO:0000259" key="4">
    <source>
        <dbReference type="PROSITE" id="PS51786"/>
    </source>
</evidence>